<proteinExistence type="predicted"/>
<gene>
    <name evidence="2" type="ORF">GCM10023175_15910</name>
</gene>
<feature type="compositionally biased region" description="Basic and acidic residues" evidence="1">
    <location>
        <begin position="29"/>
        <end position="44"/>
    </location>
</feature>
<accession>A0ABP8RKW2</accession>
<dbReference type="EMBL" id="BAABGT010000024">
    <property type="protein sequence ID" value="GAA4541658.1"/>
    <property type="molecule type" value="Genomic_DNA"/>
</dbReference>
<evidence type="ECO:0000256" key="1">
    <source>
        <dbReference type="SAM" id="MobiDB-lite"/>
    </source>
</evidence>
<dbReference type="Proteomes" id="UP001501598">
    <property type="component" value="Unassembled WGS sequence"/>
</dbReference>
<sequence>MQVDVGAAAHERSEPEDDAGGEVTDLGEFVERLAERAPDPEPAPHTDPATAAAAEQVRTWIDAGAAPVGLRALAEAVAEQPETPAPRGEEDAAPADVVAAARSESFLILDGYGPEEVAAAASALAGAGLRVAVTAADAARLDAVPATVGGLPGLSGAEQRELRLLLATATPERTARSGQTLPPAPLLPSPADVAALCAHAGSGGHRVSRGPDVLRDVLNTLDEERFAAVAAVARETRTALDHLGPRADSWAWPLVADLVHGLRRQDFDALRVAAGHSLSLADASRDLPRVTLGGELPPGAVALLTEYRAHLDGGGRVPRRFRRDVAPVLDLVRVGGAVPGDPQAVRAVVLHLELAAALTAVDEGCRALLVPTPHAVGDLRALVDGLERVDHAVRTVGRLRHDVLFLHPSSPVQVPDLEAAEQIAEGIGDVAEHGSAPEAAARLDSYATALEGSGPAEALPAELRAAVDALRDRDPAAYAEALAALVPARRQAVDQARCDALLAALRSADAGLARSWDEGARGFVWTVPLEALLTRLPGPDQLDAVIVLDAAELAAERLLVAAAAPRLLAVAEWESHPGDGTLLGALQRAAAPRLRSARGPAGRLVTLPTARRPSENSA</sequence>
<feature type="region of interest" description="Disordered" evidence="1">
    <location>
        <begin position="1"/>
        <end position="53"/>
    </location>
</feature>
<keyword evidence="3" id="KW-1185">Reference proteome</keyword>
<evidence type="ECO:0000313" key="3">
    <source>
        <dbReference type="Proteomes" id="UP001501598"/>
    </source>
</evidence>
<protein>
    <submittedName>
        <fullName evidence="2">Uncharacterized protein</fullName>
    </submittedName>
</protein>
<reference evidence="3" key="1">
    <citation type="journal article" date="2019" name="Int. J. Syst. Evol. Microbiol.">
        <title>The Global Catalogue of Microorganisms (GCM) 10K type strain sequencing project: providing services to taxonomists for standard genome sequencing and annotation.</title>
        <authorList>
            <consortium name="The Broad Institute Genomics Platform"/>
            <consortium name="The Broad Institute Genome Sequencing Center for Infectious Disease"/>
            <person name="Wu L."/>
            <person name="Ma J."/>
        </authorList>
    </citation>
    <scope>NUCLEOTIDE SEQUENCE [LARGE SCALE GENOMIC DNA]</scope>
    <source>
        <strain evidence="3">JCM 17906</strain>
    </source>
</reference>
<comment type="caution">
    <text evidence="2">The sequence shown here is derived from an EMBL/GenBank/DDBJ whole genome shotgun (WGS) entry which is preliminary data.</text>
</comment>
<name>A0ABP8RKW2_9PSEU</name>
<evidence type="ECO:0000313" key="2">
    <source>
        <dbReference type="EMBL" id="GAA4541658.1"/>
    </source>
</evidence>
<organism evidence="2 3">
    <name type="scientific">Pseudonocardia xishanensis</name>
    <dbReference type="NCBI Taxonomy" id="630995"/>
    <lineage>
        <taxon>Bacteria</taxon>
        <taxon>Bacillati</taxon>
        <taxon>Actinomycetota</taxon>
        <taxon>Actinomycetes</taxon>
        <taxon>Pseudonocardiales</taxon>
        <taxon>Pseudonocardiaceae</taxon>
        <taxon>Pseudonocardia</taxon>
    </lineage>
</organism>